<evidence type="ECO:0000313" key="2">
    <source>
        <dbReference type="Proteomes" id="UP000238801"/>
    </source>
</evidence>
<sequence>MPETLLDLVQALRGGPEVHLVVSAPSGVLGPGWHVTELRRHRTATLGCDGIQGARQTAEIELMAGGGRPLTPARLLAILERGAEAMPSLGDLPLRVAAAPDGALQSYRVAGIEGATLRLEPLGPACPGRVRTGCCAA</sequence>
<accession>A0A2T0X9U6</accession>
<reference evidence="1 2" key="1">
    <citation type="submission" date="2018-03" db="EMBL/GenBank/DDBJ databases">
        <title>Genomic Encyclopedia of Archaeal and Bacterial Type Strains, Phase II (KMG-II): from individual species to whole genera.</title>
        <authorList>
            <person name="Goeker M."/>
        </authorList>
    </citation>
    <scope>NUCLEOTIDE SEQUENCE [LARGE SCALE GENOMIC DNA]</scope>
    <source>
        <strain evidence="1 2">DSM 29318</strain>
    </source>
</reference>
<organism evidence="1 2">
    <name type="scientific">Hasllibacter halocynthiae</name>
    <dbReference type="NCBI Taxonomy" id="595589"/>
    <lineage>
        <taxon>Bacteria</taxon>
        <taxon>Pseudomonadati</taxon>
        <taxon>Pseudomonadota</taxon>
        <taxon>Alphaproteobacteria</taxon>
        <taxon>Rhodobacterales</taxon>
        <taxon>Roseobacteraceae</taxon>
        <taxon>Hasllibacter</taxon>
    </lineage>
</organism>
<dbReference type="Proteomes" id="UP000238801">
    <property type="component" value="Unassembled WGS sequence"/>
</dbReference>
<evidence type="ECO:0000313" key="1">
    <source>
        <dbReference type="EMBL" id="PRY95695.1"/>
    </source>
</evidence>
<protein>
    <submittedName>
        <fullName evidence="1">Uncharacterized protein</fullName>
    </submittedName>
</protein>
<keyword evidence="2" id="KW-1185">Reference proteome</keyword>
<dbReference type="AlphaFoldDB" id="A0A2T0X9U6"/>
<dbReference type="OrthoDB" id="66316at2"/>
<dbReference type="EMBL" id="PVTT01000001">
    <property type="protein sequence ID" value="PRY95695.1"/>
    <property type="molecule type" value="Genomic_DNA"/>
</dbReference>
<gene>
    <name evidence="1" type="ORF">BCF33_1319</name>
</gene>
<comment type="caution">
    <text evidence="1">The sequence shown here is derived from an EMBL/GenBank/DDBJ whole genome shotgun (WGS) entry which is preliminary data.</text>
</comment>
<proteinExistence type="predicted"/>
<dbReference type="RefSeq" id="WP_106160044.1">
    <property type="nucleotide sequence ID" value="NZ_PVTT01000001.1"/>
</dbReference>
<name>A0A2T0X9U6_9RHOB</name>